<dbReference type="Proteomes" id="UP000017090">
    <property type="component" value="Unassembled WGS sequence"/>
</dbReference>
<keyword evidence="6" id="KW-1185">Reference proteome</keyword>
<evidence type="ECO:0000256" key="3">
    <source>
        <dbReference type="ARBA" id="ARBA00022679"/>
    </source>
</evidence>
<dbReference type="EMBL" id="AWXA01000046">
    <property type="protein sequence ID" value="ERT58186.1"/>
    <property type="molecule type" value="Genomic_DNA"/>
</dbReference>
<evidence type="ECO:0000313" key="6">
    <source>
        <dbReference type="Proteomes" id="UP000017090"/>
    </source>
</evidence>
<name>U7UFW3_9FIRM</name>
<comment type="similarity">
    <text evidence="1">Belongs to the class IV-like SAM-binding methyltransferase superfamily. RNA methyltransferase TrmH family.</text>
</comment>
<evidence type="ECO:0000313" key="5">
    <source>
        <dbReference type="EMBL" id="ERT58186.1"/>
    </source>
</evidence>
<dbReference type="InterPro" id="IPR029064">
    <property type="entry name" value="Ribosomal_eL30-like_sf"/>
</dbReference>
<dbReference type="PANTHER" id="PTHR43191:SF2">
    <property type="entry name" value="RRNA METHYLTRANSFERASE 3, MITOCHONDRIAL"/>
    <property type="match status" value="1"/>
</dbReference>
<gene>
    <name evidence="5" type="ORF">HMPREF1250_0789</name>
</gene>
<proteinExistence type="inferred from homology"/>
<dbReference type="Pfam" id="PF22435">
    <property type="entry name" value="MRM3-like_sub_bind"/>
    <property type="match status" value="1"/>
</dbReference>
<dbReference type="InterPro" id="IPR051259">
    <property type="entry name" value="rRNA_Methyltransferase"/>
</dbReference>
<dbReference type="Gene3D" id="3.40.1280.10">
    <property type="match status" value="1"/>
</dbReference>
<dbReference type="RefSeq" id="WP_023054197.1">
    <property type="nucleotide sequence ID" value="NZ_AWXA01000046.1"/>
</dbReference>
<dbReference type="SMART" id="SM00967">
    <property type="entry name" value="SpoU_sub_bind"/>
    <property type="match status" value="1"/>
</dbReference>
<dbReference type="PATRIC" id="fig|1111454.3.peg.1678"/>
<dbReference type="GO" id="GO:0003723">
    <property type="term" value="F:RNA binding"/>
    <property type="evidence" value="ECO:0007669"/>
    <property type="project" value="InterPro"/>
</dbReference>
<dbReference type="GO" id="GO:0005737">
    <property type="term" value="C:cytoplasm"/>
    <property type="evidence" value="ECO:0007669"/>
    <property type="project" value="UniProtKB-ARBA"/>
</dbReference>
<dbReference type="PANTHER" id="PTHR43191">
    <property type="entry name" value="RRNA METHYLTRANSFERASE 3"/>
    <property type="match status" value="1"/>
</dbReference>
<comment type="caution">
    <text evidence="5">The sequence shown here is derived from an EMBL/GenBank/DDBJ whole genome shotgun (WGS) entry which is preliminary data.</text>
</comment>
<dbReference type="Pfam" id="PF00588">
    <property type="entry name" value="SpoU_methylase"/>
    <property type="match status" value="1"/>
</dbReference>
<keyword evidence="2 5" id="KW-0489">Methyltransferase</keyword>
<evidence type="ECO:0000256" key="2">
    <source>
        <dbReference type="ARBA" id="ARBA00022603"/>
    </source>
</evidence>
<dbReference type="eggNOG" id="COG0566">
    <property type="taxonomic scope" value="Bacteria"/>
</dbReference>
<dbReference type="InterPro" id="IPR001537">
    <property type="entry name" value="SpoU_MeTrfase"/>
</dbReference>
<reference evidence="5 6" key="1">
    <citation type="submission" date="2013-09" db="EMBL/GenBank/DDBJ databases">
        <authorList>
            <person name="Durkin A.S."/>
            <person name="Haft D.R."/>
            <person name="McCorrison J."/>
            <person name="Torralba M."/>
            <person name="Gillis M."/>
            <person name="Haft D.H."/>
            <person name="Methe B."/>
            <person name="Sutton G."/>
            <person name="Nelson K.E."/>
        </authorList>
    </citation>
    <scope>NUCLEOTIDE SEQUENCE [LARGE SCALE GENOMIC DNA]</scope>
    <source>
        <strain evidence="5 6">BV3C16-1</strain>
    </source>
</reference>
<dbReference type="SUPFAM" id="SSF75217">
    <property type="entry name" value="alpha/beta knot"/>
    <property type="match status" value="1"/>
</dbReference>
<dbReference type="InterPro" id="IPR013123">
    <property type="entry name" value="SpoU_subst-bd"/>
</dbReference>
<dbReference type="Gene3D" id="3.30.1330.30">
    <property type="match status" value="1"/>
</dbReference>
<evidence type="ECO:0000256" key="1">
    <source>
        <dbReference type="ARBA" id="ARBA00007228"/>
    </source>
</evidence>
<dbReference type="OrthoDB" id="9794400at2"/>
<dbReference type="CDD" id="cd18095">
    <property type="entry name" value="SpoU-like_rRNA-MTase"/>
    <property type="match status" value="1"/>
</dbReference>
<protein>
    <submittedName>
        <fullName evidence="5">RNA methyltransferase, TrmH family</fullName>
    </submittedName>
</protein>
<evidence type="ECO:0000259" key="4">
    <source>
        <dbReference type="SMART" id="SM00967"/>
    </source>
</evidence>
<dbReference type="STRING" id="1111454.HMPREF1250_0789"/>
<organism evidence="5 6">
    <name type="scientific">Megasphaera vaginalis</name>
    <name type="common">ex Srinivasan et al. 2021</name>
    <dbReference type="NCBI Taxonomy" id="1111454"/>
    <lineage>
        <taxon>Bacteria</taxon>
        <taxon>Bacillati</taxon>
        <taxon>Bacillota</taxon>
        <taxon>Negativicutes</taxon>
        <taxon>Veillonellales</taxon>
        <taxon>Veillonellaceae</taxon>
        <taxon>Megasphaera</taxon>
    </lineage>
</organism>
<dbReference type="GO" id="GO:0008173">
    <property type="term" value="F:RNA methyltransferase activity"/>
    <property type="evidence" value="ECO:0007669"/>
    <property type="project" value="InterPro"/>
</dbReference>
<accession>U7UFW3</accession>
<dbReference type="GO" id="GO:0032259">
    <property type="term" value="P:methylation"/>
    <property type="evidence" value="ECO:0007669"/>
    <property type="project" value="UniProtKB-KW"/>
</dbReference>
<dbReference type="SUPFAM" id="SSF55315">
    <property type="entry name" value="L30e-like"/>
    <property type="match status" value="1"/>
</dbReference>
<dbReference type="InterPro" id="IPR053888">
    <property type="entry name" value="MRM3-like_sub_bind"/>
</dbReference>
<dbReference type="InterPro" id="IPR029028">
    <property type="entry name" value="Alpha/beta_knot_MTases"/>
</dbReference>
<keyword evidence="3 5" id="KW-0808">Transferase</keyword>
<feature type="domain" description="RNA 2-O ribose methyltransferase substrate binding" evidence="4">
    <location>
        <begin position="31"/>
        <end position="107"/>
    </location>
</feature>
<sequence length="269" mass="29640">MKEITSRDNQWIKLACAVKRKKERTAQRRVFLEGRRLVTDAVENEIRDGICFVSPKGREQADFDDLFARGVALGWDFFFVTESVYDKLKDTQSPQGIAAVVPFFTHTLQSLEKDNTARSLVYLQAIQDPGNLGTIIRTAAATDCGAVILSPGSVDVYNDKTLRSAMGAIFKVPLIENIDEEEICAFVLRQGRVLFGTSPQGRVSFAAADYKRPAVLAFGNEGQGLTAAFAQCCDELLSIPMRSNTESLNLATAVGLVLYRAWEANGFAR</sequence>
<dbReference type="AlphaFoldDB" id="U7UFW3"/>
<dbReference type="InterPro" id="IPR029026">
    <property type="entry name" value="tRNA_m1G_MTases_N"/>
</dbReference>
<dbReference type="GO" id="GO:0006396">
    <property type="term" value="P:RNA processing"/>
    <property type="evidence" value="ECO:0007669"/>
    <property type="project" value="InterPro"/>
</dbReference>